<evidence type="ECO:0008006" key="5">
    <source>
        <dbReference type="Google" id="ProtNLM"/>
    </source>
</evidence>
<proteinExistence type="predicted"/>
<dbReference type="Proteomes" id="UP000239388">
    <property type="component" value="Unassembled WGS sequence"/>
</dbReference>
<feature type="domain" description="Glycosyltransferase subfamily 4-like N-terminal" evidence="2">
    <location>
        <begin position="17"/>
        <end position="180"/>
    </location>
</feature>
<dbReference type="AlphaFoldDB" id="A0A2S8FTG7"/>
<protein>
    <recommendedName>
        <fullName evidence="5">Glycosyltransferase family 1 protein</fullName>
    </recommendedName>
</protein>
<dbReference type="OrthoDB" id="232381at2"/>
<dbReference type="InterPro" id="IPR028098">
    <property type="entry name" value="Glyco_trans_4-like_N"/>
</dbReference>
<dbReference type="GO" id="GO:0016757">
    <property type="term" value="F:glycosyltransferase activity"/>
    <property type="evidence" value="ECO:0007669"/>
    <property type="project" value="InterPro"/>
</dbReference>
<dbReference type="InterPro" id="IPR050194">
    <property type="entry name" value="Glycosyltransferase_grp1"/>
</dbReference>
<evidence type="ECO:0000313" key="4">
    <source>
        <dbReference type="Proteomes" id="UP000239388"/>
    </source>
</evidence>
<dbReference type="EMBL" id="PUIB01000015">
    <property type="protein sequence ID" value="PQO35478.1"/>
    <property type="molecule type" value="Genomic_DNA"/>
</dbReference>
<dbReference type="RefSeq" id="WP_105354901.1">
    <property type="nucleotide sequence ID" value="NZ_PUIB01000015.1"/>
</dbReference>
<dbReference type="Pfam" id="PF13439">
    <property type="entry name" value="Glyco_transf_4"/>
    <property type="match status" value="1"/>
</dbReference>
<comment type="caution">
    <text evidence="3">The sequence shown here is derived from an EMBL/GenBank/DDBJ whole genome shotgun (WGS) entry which is preliminary data.</text>
</comment>
<dbReference type="PANTHER" id="PTHR45947:SF3">
    <property type="entry name" value="SULFOQUINOVOSYL TRANSFERASE SQD2"/>
    <property type="match status" value="1"/>
</dbReference>
<evidence type="ECO:0000313" key="3">
    <source>
        <dbReference type="EMBL" id="PQO35478.1"/>
    </source>
</evidence>
<accession>A0A2S8FTG7</accession>
<evidence type="ECO:0000259" key="2">
    <source>
        <dbReference type="Pfam" id="PF13439"/>
    </source>
</evidence>
<reference evidence="3 4" key="1">
    <citation type="submission" date="2018-02" db="EMBL/GenBank/DDBJ databases">
        <title>Comparative genomes isolates from brazilian mangrove.</title>
        <authorList>
            <person name="Araujo J.E."/>
            <person name="Taketani R.G."/>
            <person name="Silva M.C.P."/>
            <person name="Loureco M.V."/>
            <person name="Andreote F.D."/>
        </authorList>
    </citation>
    <scope>NUCLEOTIDE SEQUENCE [LARGE SCALE GENOMIC DNA]</scope>
    <source>
        <strain evidence="3 4">NAP PRIS-MGV</strain>
    </source>
</reference>
<gene>
    <name evidence="3" type="ORF">C5Y98_14055</name>
</gene>
<sequence length="394" mass="43394">MSGLRVALVTRRFWPLVGGAEMVMAKLAQELRRQTVDVRIVTARWHKSWPERIVHREIPILRLPNPQMRGWGTLRYMMSLGKYLQKHQPELDVVYVSMLKHSAYMAVERLKKTSTPVVLRAEGGGETGDCRWQAEANFGMRIRSVCQQADAIVAPSQAITDELLAAGYDPAKVHFIPNGVAIPPARSKQRRFDARMALQGAQPSFSLNNEMPLAVYTGRLHPKKGLLAAVSAWPAVLQRFPDAKLLLVGEGPQETELRERIASLGLQGRVFLPGVFDDVSDLLDAADLFLLPSHEEGMSLSLLEAMAAGLPVIATDIPGNRQLVEAGRSGLLFPVDDVTALAEEIANVIHQPEAAARLGEAARAEVTEKYSLAAAATRHLELFATLREAKRRAD</sequence>
<dbReference type="Pfam" id="PF00534">
    <property type="entry name" value="Glycos_transf_1"/>
    <property type="match status" value="1"/>
</dbReference>
<dbReference type="SUPFAM" id="SSF53756">
    <property type="entry name" value="UDP-Glycosyltransferase/glycogen phosphorylase"/>
    <property type="match status" value="1"/>
</dbReference>
<dbReference type="InterPro" id="IPR001296">
    <property type="entry name" value="Glyco_trans_1"/>
</dbReference>
<feature type="domain" description="Glycosyl transferase family 1" evidence="1">
    <location>
        <begin position="207"/>
        <end position="364"/>
    </location>
</feature>
<evidence type="ECO:0000259" key="1">
    <source>
        <dbReference type="Pfam" id="PF00534"/>
    </source>
</evidence>
<dbReference type="CDD" id="cd03801">
    <property type="entry name" value="GT4_PimA-like"/>
    <property type="match status" value="1"/>
</dbReference>
<organism evidence="3 4">
    <name type="scientific">Blastopirellula marina</name>
    <dbReference type="NCBI Taxonomy" id="124"/>
    <lineage>
        <taxon>Bacteria</taxon>
        <taxon>Pseudomonadati</taxon>
        <taxon>Planctomycetota</taxon>
        <taxon>Planctomycetia</taxon>
        <taxon>Pirellulales</taxon>
        <taxon>Pirellulaceae</taxon>
        <taxon>Blastopirellula</taxon>
    </lineage>
</organism>
<dbReference type="Gene3D" id="3.40.50.2000">
    <property type="entry name" value="Glycogen Phosphorylase B"/>
    <property type="match status" value="2"/>
</dbReference>
<dbReference type="PANTHER" id="PTHR45947">
    <property type="entry name" value="SULFOQUINOVOSYL TRANSFERASE SQD2"/>
    <property type="match status" value="1"/>
</dbReference>
<name>A0A2S8FTG7_9BACT</name>